<dbReference type="Pfam" id="PF02563">
    <property type="entry name" value="Poly_export"/>
    <property type="match status" value="1"/>
</dbReference>
<dbReference type="InterPro" id="IPR003715">
    <property type="entry name" value="Poly_export_N"/>
</dbReference>
<protein>
    <submittedName>
        <fullName evidence="5">Protein involved in polysaccharide export with SLBB domain</fullName>
    </submittedName>
</protein>
<reference evidence="5 6" key="1">
    <citation type="submission" date="2020-07" db="EMBL/GenBank/DDBJ databases">
        <title>Genomic Encyclopedia of Type Strains, Phase IV (KMG-V): Genome sequencing to study the core and pangenomes of soil and plant-associated prokaryotes.</title>
        <authorList>
            <person name="Whitman W."/>
        </authorList>
    </citation>
    <scope>NUCLEOTIDE SEQUENCE [LARGE SCALE GENOMIC DNA]</scope>
    <source>
        <strain evidence="5 6">X4EP2</strain>
    </source>
</reference>
<dbReference type="Gene3D" id="3.30.1950.10">
    <property type="entry name" value="wza like domain"/>
    <property type="match status" value="1"/>
</dbReference>
<dbReference type="Gene3D" id="3.10.20.600">
    <property type="match status" value="1"/>
</dbReference>
<feature type="domain" description="Soluble ligand binding" evidence="4">
    <location>
        <begin position="293"/>
        <end position="341"/>
    </location>
</feature>
<dbReference type="Pfam" id="PF10531">
    <property type="entry name" value="SLBB"/>
    <property type="match status" value="3"/>
</dbReference>
<evidence type="ECO:0000259" key="3">
    <source>
        <dbReference type="Pfam" id="PF02563"/>
    </source>
</evidence>
<keyword evidence="1" id="KW-0732">Signal</keyword>
<name>A0A7Y9PEH2_9BACT</name>
<feature type="region of interest" description="Disordered" evidence="2">
    <location>
        <begin position="14"/>
        <end position="74"/>
    </location>
</feature>
<dbReference type="AlphaFoldDB" id="A0A7Y9PEH2"/>
<feature type="domain" description="Polysaccharide export protein N-terminal" evidence="3">
    <location>
        <begin position="129"/>
        <end position="203"/>
    </location>
</feature>
<sequence length="895" mass="95849">MGVLCFVPVSALAQSSTDSPFSSGLSSQSDATASQQPTSDTSSSTTQTQVGSKSLTQSRQPTLGNGQQDSDTQTERNGRYVNQNFPEAPVQLTAFQRLAAASVGKVLPIYGANLFTNVPSTFSPVDRIPVTPDYVIGPGDELLIRMWGQVTLDGHFTVDRSGNVYIPQVGAVRVAGVSFAQVTDYLRTQIGRTFRNFDLNVNIGQLRSIQIFIVGEARRPGSYTVSSLSTLVNALFASGGPSPMGSMRSIQVKRGKEIVTTFDLYDLLLKGDKSKDVQLVSGDVIYIPPVGPMVALAGSIDTPGLYELKSESTVKDAIALAGGLSTLAQNKDVRIERIAHHDSRTVLDVKLDGVGMATPLSDGDILEISPIIDGFKDAVTLRGNVAEPRRFAWFPGMRIKDLIPDKDALLTRDYWQQRNELGLPVLDSTPDVRRYAPDTPIAQVNGRGVSPTRSSTALMLNLPNAQDSDTNVYGHGPQFSLDGSSVTDNNSNTATQNGAMNSSTTSSNAASNITAGTTNLSSDDSSRSTRNGALAFQADRNDAPGGNDGSSASGTSLSAGVTGAARRFPRKNAVVLSAPDVDWAYAVVQRLNRADLTTQLIPFNLGRVVIDSDNTQNLELQPGDVVTVFSKADIRVPQSQQTKYVRLEGEFKAAGTYSVAPGETLRQLVARAGGLADNAYLYGSQFTRESTRVLQQQRLSDYAADLDRRIKLAEANAANNALNPQDEVANIAGLQNARTVAMRLSQLKATGRIVLNVRPDSSTIADIPDLPLEDGDAFVVPQVPLSVDVFGSVYTQNSFLYNSHKRAVDYIREAGGGTRTADVKRSYIVRADGSIISRQFSSALFTGNFDSIHLHPGDAVVVPEQVDKRPLLRNLVDIATIIGQFGLGIAAINVL</sequence>
<dbReference type="EMBL" id="JACCCW010000001">
    <property type="protein sequence ID" value="NYF78210.1"/>
    <property type="molecule type" value="Genomic_DNA"/>
</dbReference>
<evidence type="ECO:0000256" key="1">
    <source>
        <dbReference type="ARBA" id="ARBA00022729"/>
    </source>
</evidence>
<evidence type="ECO:0000256" key="2">
    <source>
        <dbReference type="SAM" id="MobiDB-lite"/>
    </source>
</evidence>
<feature type="compositionally biased region" description="Polar residues" evidence="2">
    <location>
        <begin position="55"/>
        <end position="71"/>
    </location>
</feature>
<feature type="compositionally biased region" description="Polar residues" evidence="2">
    <location>
        <begin position="14"/>
        <end position="31"/>
    </location>
</feature>
<comment type="caution">
    <text evidence="5">The sequence shown here is derived from an EMBL/GenBank/DDBJ whole genome shotgun (WGS) entry which is preliminary data.</text>
</comment>
<feature type="domain" description="Soluble ligand binding" evidence="4">
    <location>
        <begin position="211"/>
        <end position="255"/>
    </location>
</feature>
<feature type="compositionally biased region" description="Low complexity" evidence="2">
    <location>
        <begin position="549"/>
        <end position="558"/>
    </location>
</feature>
<feature type="compositionally biased region" description="Low complexity" evidence="2">
    <location>
        <begin position="497"/>
        <end position="519"/>
    </location>
</feature>
<dbReference type="PANTHER" id="PTHR33619:SF3">
    <property type="entry name" value="POLYSACCHARIDE EXPORT PROTEIN GFCE-RELATED"/>
    <property type="match status" value="1"/>
</dbReference>
<organism evidence="5 6">
    <name type="scientific">Granulicella arctica</name>
    <dbReference type="NCBI Taxonomy" id="940613"/>
    <lineage>
        <taxon>Bacteria</taxon>
        <taxon>Pseudomonadati</taxon>
        <taxon>Acidobacteriota</taxon>
        <taxon>Terriglobia</taxon>
        <taxon>Terriglobales</taxon>
        <taxon>Acidobacteriaceae</taxon>
        <taxon>Granulicella</taxon>
    </lineage>
</organism>
<evidence type="ECO:0000313" key="5">
    <source>
        <dbReference type="EMBL" id="NYF78210.1"/>
    </source>
</evidence>
<evidence type="ECO:0000313" key="6">
    <source>
        <dbReference type="Proteomes" id="UP000589520"/>
    </source>
</evidence>
<feature type="compositionally biased region" description="Low complexity" evidence="2">
    <location>
        <begin position="32"/>
        <end position="54"/>
    </location>
</feature>
<dbReference type="Gene3D" id="3.10.560.10">
    <property type="entry name" value="Outer membrane lipoprotein wza domain like"/>
    <property type="match status" value="3"/>
</dbReference>
<dbReference type="GO" id="GO:0015159">
    <property type="term" value="F:polysaccharide transmembrane transporter activity"/>
    <property type="evidence" value="ECO:0007669"/>
    <property type="project" value="InterPro"/>
</dbReference>
<feature type="domain" description="Soluble ligand binding" evidence="4">
    <location>
        <begin position="645"/>
        <end position="681"/>
    </location>
</feature>
<accession>A0A7Y9PEH2</accession>
<feature type="compositionally biased region" description="Polar residues" evidence="2">
    <location>
        <begin position="481"/>
        <end position="496"/>
    </location>
</feature>
<keyword evidence="6" id="KW-1185">Reference proteome</keyword>
<feature type="region of interest" description="Disordered" evidence="2">
    <location>
        <begin position="468"/>
        <end position="558"/>
    </location>
</feature>
<dbReference type="PANTHER" id="PTHR33619">
    <property type="entry name" value="POLYSACCHARIDE EXPORT PROTEIN GFCE-RELATED"/>
    <property type="match status" value="1"/>
</dbReference>
<gene>
    <name evidence="5" type="ORF">HDF17_000497</name>
</gene>
<evidence type="ECO:0000259" key="4">
    <source>
        <dbReference type="Pfam" id="PF10531"/>
    </source>
</evidence>
<proteinExistence type="predicted"/>
<dbReference type="InterPro" id="IPR049712">
    <property type="entry name" value="Poly_export"/>
</dbReference>
<dbReference type="Proteomes" id="UP000589520">
    <property type="component" value="Unassembled WGS sequence"/>
</dbReference>
<feature type="compositionally biased region" description="Polar residues" evidence="2">
    <location>
        <begin position="520"/>
        <end position="531"/>
    </location>
</feature>
<dbReference type="InterPro" id="IPR019554">
    <property type="entry name" value="Soluble_ligand-bd"/>
</dbReference>
<dbReference type="RefSeq" id="WP_179487434.1">
    <property type="nucleotide sequence ID" value="NZ_JACCCW010000001.1"/>
</dbReference>